<dbReference type="EMBL" id="BAUP01000047">
    <property type="protein sequence ID" value="GAJ45942.1"/>
    <property type="molecule type" value="Genomic_DNA"/>
</dbReference>
<evidence type="ECO:0000313" key="3">
    <source>
        <dbReference type="Proteomes" id="UP000024842"/>
    </source>
</evidence>
<feature type="domain" description="Tc1-like transposase DDE" evidence="1">
    <location>
        <begin position="17"/>
        <end position="53"/>
    </location>
</feature>
<evidence type="ECO:0000259" key="1">
    <source>
        <dbReference type="Pfam" id="PF13358"/>
    </source>
</evidence>
<dbReference type="InterPro" id="IPR038717">
    <property type="entry name" value="Tc1-like_DDE_dom"/>
</dbReference>
<dbReference type="RefSeq" id="WP_084490866.1">
    <property type="nucleotide sequence ID" value="NZ_BAUP01000047.1"/>
</dbReference>
<dbReference type="OrthoDB" id="565387at2"/>
<dbReference type="Proteomes" id="UP000024842">
    <property type="component" value="Unassembled WGS sequence"/>
</dbReference>
<organism evidence="2 3">
    <name type="scientific">Holospora elegans E1</name>
    <dbReference type="NCBI Taxonomy" id="1427503"/>
    <lineage>
        <taxon>Bacteria</taxon>
        <taxon>Pseudomonadati</taxon>
        <taxon>Pseudomonadota</taxon>
        <taxon>Alphaproteobacteria</taxon>
        <taxon>Holosporales</taxon>
        <taxon>Holosporaceae</taxon>
        <taxon>Holospora</taxon>
    </lineage>
</organism>
<reference evidence="2 3" key="1">
    <citation type="journal article" date="2014" name="FEMS Microbiol. Lett.">
        <title>Draft genome sequences of three Holospora species (Holospora obtusa, Holospora undulata, and Holospora elegans), endonuclear symbiotic bacteria of the ciliate Paramecium caudatum.</title>
        <authorList>
            <person name="Dohra H."/>
            <person name="Tanaka K."/>
            <person name="Suzuki T."/>
            <person name="Fujishima M."/>
            <person name="Suzuki H."/>
        </authorList>
    </citation>
    <scope>NUCLEOTIDE SEQUENCE [LARGE SCALE GENOMIC DNA]</scope>
    <source>
        <strain evidence="2 3">E1</strain>
    </source>
</reference>
<dbReference type="STRING" id="1427503.HE1_00260"/>
<evidence type="ECO:0000313" key="2">
    <source>
        <dbReference type="EMBL" id="GAJ45942.1"/>
    </source>
</evidence>
<dbReference type="Gene3D" id="3.30.420.10">
    <property type="entry name" value="Ribonuclease H-like superfamily/Ribonuclease H"/>
    <property type="match status" value="1"/>
</dbReference>
<dbReference type="InterPro" id="IPR036397">
    <property type="entry name" value="RNaseH_sf"/>
</dbReference>
<accession>A0A023DYR7</accession>
<comment type="caution">
    <text evidence="2">The sequence shown here is derived from an EMBL/GenBank/DDBJ whole genome shotgun (WGS) entry which is preliminary data.</text>
</comment>
<keyword evidence="3" id="KW-1185">Reference proteome</keyword>
<name>A0A023DYR7_9PROT</name>
<sequence length="54" mass="6319">MHTDSYFQTFQKKALTNNATFHKGKAMQKMLEDSGNSFLYLPSYFPDLNLIEKK</sequence>
<dbReference type="GO" id="GO:0003676">
    <property type="term" value="F:nucleic acid binding"/>
    <property type="evidence" value="ECO:0007669"/>
    <property type="project" value="InterPro"/>
</dbReference>
<protein>
    <recommendedName>
        <fullName evidence="1">Tc1-like transposase DDE domain-containing protein</fullName>
    </recommendedName>
</protein>
<gene>
    <name evidence="2" type="ORF">HE1_00260</name>
</gene>
<dbReference type="AlphaFoldDB" id="A0A023DYR7"/>
<dbReference type="Pfam" id="PF13358">
    <property type="entry name" value="DDE_3"/>
    <property type="match status" value="1"/>
</dbReference>
<proteinExistence type="predicted"/>